<proteinExistence type="predicted"/>
<comment type="caution">
    <text evidence="3">The sequence shown here is derived from an EMBL/GenBank/DDBJ whole genome shotgun (WGS) entry which is preliminary data.</text>
</comment>
<feature type="compositionally biased region" description="Basic and acidic residues" evidence="1">
    <location>
        <begin position="472"/>
        <end position="484"/>
    </location>
</feature>
<feature type="transmembrane region" description="Helical" evidence="2">
    <location>
        <begin position="71"/>
        <end position="90"/>
    </location>
</feature>
<feature type="transmembrane region" description="Helical" evidence="2">
    <location>
        <begin position="311"/>
        <end position="329"/>
    </location>
</feature>
<feature type="compositionally biased region" description="Pro residues" evidence="1">
    <location>
        <begin position="629"/>
        <end position="639"/>
    </location>
</feature>
<accession>A0ABV5TL92</accession>
<dbReference type="RefSeq" id="WP_386161114.1">
    <property type="nucleotide sequence ID" value="NZ_JBHMBS010000018.1"/>
</dbReference>
<feature type="region of interest" description="Disordered" evidence="1">
    <location>
        <begin position="469"/>
        <end position="649"/>
    </location>
</feature>
<dbReference type="Proteomes" id="UP001589610">
    <property type="component" value="Unassembled WGS sequence"/>
</dbReference>
<evidence type="ECO:0008006" key="5">
    <source>
        <dbReference type="Google" id="ProtNLM"/>
    </source>
</evidence>
<feature type="transmembrane region" description="Helical" evidence="2">
    <location>
        <begin position="394"/>
        <end position="418"/>
    </location>
</feature>
<feature type="transmembrane region" description="Helical" evidence="2">
    <location>
        <begin position="438"/>
        <end position="463"/>
    </location>
</feature>
<name>A0ABV5TL92_9ACTN</name>
<feature type="transmembrane region" description="Helical" evidence="2">
    <location>
        <begin position="127"/>
        <end position="146"/>
    </location>
</feature>
<organism evidence="3 4">
    <name type="scientific">Streptosporangium vulgare</name>
    <dbReference type="NCBI Taxonomy" id="46190"/>
    <lineage>
        <taxon>Bacteria</taxon>
        <taxon>Bacillati</taxon>
        <taxon>Actinomycetota</taxon>
        <taxon>Actinomycetes</taxon>
        <taxon>Streptosporangiales</taxon>
        <taxon>Streptosporangiaceae</taxon>
        <taxon>Streptosporangium</taxon>
    </lineage>
</organism>
<keyword evidence="2" id="KW-0472">Membrane</keyword>
<reference evidence="3 4" key="1">
    <citation type="submission" date="2024-09" db="EMBL/GenBank/DDBJ databases">
        <authorList>
            <person name="Sun Q."/>
            <person name="Mori K."/>
        </authorList>
    </citation>
    <scope>NUCLEOTIDE SEQUENCE [LARGE SCALE GENOMIC DNA]</scope>
    <source>
        <strain evidence="3 4">JCM 3028</strain>
    </source>
</reference>
<gene>
    <name evidence="3" type="ORF">ACFFRH_30735</name>
</gene>
<feature type="transmembrane region" description="Helical" evidence="2">
    <location>
        <begin position="279"/>
        <end position="299"/>
    </location>
</feature>
<protein>
    <recommendedName>
        <fullName evidence="5">MFS transporter</fullName>
    </recommendedName>
</protein>
<keyword evidence="2" id="KW-1133">Transmembrane helix</keyword>
<keyword evidence="2" id="KW-0812">Transmembrane</keyword>
<evidence type="ECO:0000256" key="2">
    <source>
        <dbReference type="SAM" id="Phobius"/>
    </source>
</evidence>
<evidence type="ECO:0000256" key="1">
    <source>
        <dbReference type="SAM" id="MobiDB-lite"/>
    </source>
</evidence>
<feature type="compositionally biased region" description="Basic and acidic residues" evidence="1">
    <location>
        <begin position="602"/>
        <end position="614"/>
    </location>
</feature>
<sequence length="649" mass="65212">MAVPPIQPTRVVSARPTGLVRALRVSLMLDVVLGLLVAVVLPLAIVAIPNTISVVAALLPPDISQIAMIRAHGLALPAMVLTVPVAAVAVHRMRAAPMMVAGLTLLAFADAAGGYAGSTALVGVLRVLHGVGAGLLVPATLMAVWGRSVLLRAVWAAALTASLLAAQALALWPLDQVDSWRVTLQPYPMLTGVALVLAAVYLVLWLKEGESAGPVRAVAERGRTLWVFVPAVGVAALALGSTFDWSPSLVIRAALVSVLVLLALASSGASKGAVGRAPAYAMIAVGVVVLPTAAQITYVELGGLGGPGLSGLWPAFAIAALVGLLSAALANRPGHAAMPRVTAGGLVVMVAGLCAVRLFLPAPGGLPLIIPFALLAGGASVALTGALRSCGEGAALLALSLFFPAVLVGFLLGSGVQVTRLEEATTPQALVDGFVDALHLWALIGGGLVLAVIVLGAVLARLLPGTPVGTREAGDAQDARDARDTPFGAGSASGLVPSPAGEVDLAGGAWPDATASGPPRQTGQTGRSGRPEQAGQAERDAQAGQARHSVVRPRSEAAAGPQPQVRPDPEAGPMAATESMSGSMAVSGGGHGAGAGGRPRPRHEPDRVPERDPEPETETEQEKVVAPPVVVPPPAPSPEDGPGNGPALQ</sequence>
<feature type="transmembrane region" description="Helical" evidence="2">
    <location>
        <begin position="341"/>
        <end position="360"/>
    </location>
</feature>
<feature type="transmembrane region" description="Helical" evidence="2">
    <location>
        <begin position="153"/>
        <end position="174"/>
    </location>
</feature>
<feature type="transmembrane region" description="Helical" evidence="2">
    <location>
        <begin position="97"/>
        <end position="115"/>
    </location>
</feature>
<feature type="transmembrane region" description="Helical" evidence="2">
    <location>
        <begin position="31"/>
        <end position="59"/>
    </location>
</feature>
<keyword evidence="4" id="KW-1185">Reference proteome</keyword>
<feature type="transmembrane region" description="Helical" evidence="2">
    <location>
        <begin position="186"/>
        <end position="204"/>
    </location>
</feature>
<evidence type="ECO:0000313" key="4">
    <source>
        <dbReference type="Proteomes" id="UP001589610"/>
    </source>
</evidence>
<feature type="transmembrane region" description="Helical" evidence="2">
    <location>
        <begin position="249"/>
        <end position="267"/>
    </location>
</feature>
<feature type="compositionally biased region" description="Gly residues" evidence="1">
    <location>
        <begin position="587"/>
        <end position="597"/>
    </location>
</feature>
<feature type="transmembrane region" description="Helical" evidence="2">
    <location>
        <begin position="366"/>
        <end position="387"/>
    </location>
</feature>
<dbReference type="EMBL" id="JBHMBS010000018">
    <property type="protein sequence ID" value="MFB9679881.1"/>
    <property type="molecule type" value="Genomic_DNA"/>
</dbReference>
<feature type="transmembrane region" description="Helical" evidence="2">
    <location>
        <begin position="225"/>
        <end position="243"/>
    </location>
</feature>
<evidence type="ECO:0000313" key="3">
    <source>
        <dbReference type="EMBL" id="MFB9679881.1"/>
    </source>
</evidence>